<dbReference type="NCBIfam" id="NF038402">
    <property type="entry name" value="TroA_like"/>
    <property type="match status" value="1"/>
</dbReference>
<sequence>MDARIVCLVPSITELVCDLGLADQLVGRTGFCIHPWDTVRQIPKVGGTKDVKLDRVRALAPTHAIVNVDENTRETADALREFIPQVIVTHPCAPRDNLDLYRTLGAAFDRRIEAERLCDAFETAYAEAAAAAQRRPERRVLYLIWREPWMTISRDTYISQTLALFGWHTVPADSTDRYPEIDVAAHAGHVDHVLLSSEPYHFKDHHIPEVAAAVPGARVALIDGEMTSWYGSRAITGLRYLQRYVDEDARSADLPDSRRRRDVLR</sequence>
<dbReference type="InterPro" id="IPR050902">
    <property type="entry name" value="ABC_Transporter_SBP"/>
</dbReference>
<protein>
    <submittedName>
        <fullName evidence="4">Vitamin B12-binding protein</fullName>
    </submittedName>
</protein>
<organism evidence="4 5">
    <name type="scientific">Capillimicrobium parvum</name>
    <dbReference type="NCBI Taxonomy" id="2884022"/>
    <lineage>
        <taxon>Bacteria</taxon>
        <taxon>Bacillati</taxon>
        <taxon>Actinomycetota</taxon>
        <taxon>Thermoleophilia</taxon>
        <taxon>Solirubrobacterales</taxon>
        <taxon>Capillimicrobiaceae</taxon>
        <taxon>Capillimicrobium</taxon>
    </lineage>
</organism>
<dbReference type="InterPro" id="IPR002491">
    <property type="entry name" value="ABC_transptr_periplasmic_BD"/>
</dbReference>
<evidence type="ECO:0000313" key="5">
    <source>
        <dbReference type="Proteomes" id="UP001162834"/>
    </source>
</evidence>
<keyword evidence="2" id="KW-0732">Signal</keyword>
<accession>A0A9E6XXL7</accession>
<dbReference type="PROSITE" id="PS50983">
    <property type="entry name" value="FE_B12_PBP"/>
    <property type="match status" value="1"/>
</dbReference>
<dbReference type="PANTHER" id="PTHR30535">
    <property type="entry name" value="VITAMIN B12-BINDING PROTEIN"/>
    <property type="match status" value="1"/>
</dbReference>
<dbReference type="EMBL" id="CP087164">
    <property type="protein sequence ID" value="UGS35963.1"/>
    <property type="molecule type" value="Genomic_DNA"/>
</dbReference>
<proteinExistence type="inferred from homology"/>
<dbReference type="Gene3D" id="3.40.50.1980">
    <property type="entry name" value="Nitrogenase molybdenum iron protein domain"/>
    <property type="match status" value="2"/>
</dbReference>
<comment type="similarity">
    <text evidence="1">Belongs to the bacterial solute-binding protein 8 family.</text>
</comment>
<gene>
    <name evidence="4" type="primary">btuF_1</name>
    <name evidence="4" type="ORF">DSM104329_02360</name>
</gene>
<dbReference type="SUPFAM" id="SSF53807">
    <property type="entry name" value="Helical backbone' metal receptor"/>
    <property type="match status" value="1"/>
</dbReference>
<dbReference type="InterPro" id="IPR054828">
    <property type="entry name" value="Vit_B12_bind_prot"/>
</dbReference>
<dbReference type="AlphaFoldDB" id="A0A9E6XXL7"/>
<dbReference type="Proteomes" id="UP001162834">
    <property type="component" value="Chromosome"/>
</dbReference>
<dbReference type="PANTHER" id="PTHR30535:SF35">
    <property type="entry name" value="PERIPLASMIC BINDING PROTEIN"/>
    <property type="match status" value="1"/>
</dbReference>
<feature type="domain" description="Fe/B12 periplasmic-binding" evidence="3">
    <location>
        <begin position="4"/>
        <end position="249"/>
    </location>
</feature>
<evidence type="ECO:0000313" key="4">
    <source>
        <dbReference type="EMBL" id="UGS35963.1"/>
    </source>
</evidence>
<dbReference type="Pfam" id="PF01497">
    <property type="entry name" value="Peripla_BP_2"/>
    <property type="match status" value="1"/>
</dbReference>
<evidence type="ECO:0000256" key="1">
    <source>
        <dbReference type="ARBA" id="ARBA00008814"/>
    </source>
</evidence>
<reference evidence="4" key="1">
    <citation type="journal article" date="2022" name="Int. J. Syst. Evol. Microbiol.">
        <title>Pseudomonas aegrilactucae sp. nov. and Pseudomonas morbosilactucae sp. nov., pathogens causing bacterial rot of lettuce in Japan.</title>
        <authorList>
            <person name="Sawada H."/>
            <person name="Fujikawa T."/>
            <person name="Satou M."/>
        </authorList>
    </citation>
    <scope>NUCLEOTIDE SEQUENCE</scope>
    <source>
        <strain evidence="4">0166_1</strain>
    </source>
</reference>
<name>A0A9E6XXL7_9ACTN</name>
<evidence type="ECO:0000259" key="3">
    <source>
        <dbReference type="PROSITE" id="PS50983"/>
    </source>
</evidence>
<keyword evidence="5" id="KW-1185">Reference proteome</keyword>
<dbReference type="KEGG" id="sbae:DSM104329_02360"/>
<evidence type="ECO:0000256" key="2">
    <source>
        <dbReference type="ARBA" id="ARBA00022729"/>
    </source>
</evidence>